<sequence>MLENKPRKRSKKPSSAQHKAWQFMRRNRVFRCGDVMMVVDIKENNFRYFVKNLESGGYIKKMNKEKTFKNKTYILLKDTGLYSPTLTKHKIWDRNIQGSNNG</sequence>
<organism evidence="2">
    <name type="scientific">Sulfurovum sp. enrichment culture clone C5</name>
    <dbReference type="NCBI Taxonomy" id="497650"/>
    <lineage>
        <taxon>Bacteria</taxon>
        <taxon>Pseudomonadati</taxon>
        <taxon>Campylobacterota</taxon>
        <taxon>Epsilonproteobacteria</taxon>
        <taxon>Campylobacterales</taxon>
        <taxon>Sulfurovaceae</taxon>
        <taxon>Sulfurovum</taxon>
        <taxon>environmental samples</taxon>
    </lineage>
</organism>
<dbReference type="AlphaFoldDB" id="A0A0S4XLL1"/>
<evidence type="ECO:0000313" key="2">
    <source>
        <dbReference type="EMBL" id="CUV65204.1"/>
    </source>
</evidence>
<reference evidence="2" key="1">
    <citation type="submission" date="2015-11" db="EMBL/GenBank/DDBJ databases">
        <authorList>
            <person name="Zhang Y."/>
            <person name="Guo Z."/>
        </authorList>
    </citation>
    <scope>NUCLEOTIDE SEQUENCE</scope>
    <source>
        <strain evidence="2">BN30871</strain>
    </source>
</reference>
<dbReference type="EMBL" id="FAXN01000021">
    <property type="protein sequence ID" value="CUV65204.1"/>
    <property type="molecule type" value="Genomic_DNA"/>
</dbReference>
<accession>A0A0S4XLL1</accession>
<gene>
    <name evidence="2" type="ORF">BN3087_220021</name>
</gene>
<feature type="compositionally biased region" description="Basic residues" evidence="1">
    <location>
        <begin position="1"/>
        <end position="12"/>
    </location>
</feature>
<protein>
    <submittedName>
        <fullName evidence="2">Uncharacterized protein</fullName>
    </submittedName>
</protein>
<proteinExistence type="predicted"/>
<evidence type="ECO:0000256" key="1">
    <source>
        <dbReference type="SAM" id="MobiDB-lite"/>
    </source>
</evidence>
<name>A0A0S4XLL1_9BACT</name>
<feature type="region of interest" description="Disordered" evidence="1">
    <location>
        <begin position="1"/>
        <end position="20"/>
    </location>
</feature>